<evidence type="ECO:0000313" key="2">
    <source>
        <dbReference type="EMBL" id="KAJ8353922.1"/>
    </source>
</evidence>
<evidence type="ECO:0000313" key="3">
    <source>
        <dbReference type="Proteomes" id="UP001152622"/>
    </source>
</evidence>
<gene>
    <name evidence="2" type="ORF">SKAU_G00214890</name>
</gene>
<accession>A0A9Q1F9T5</accession>
<protein>
    <submittedName>
        <fullName evidence="2">Uncharacterized protein</fullName>
    </submittedName>
</protein>
<organism evidence="2 3">
    <name type="scientific">Synaphobranchus kaupii</name>
    <name type="common">Kaup's arrowtooth eel</name>
    <dbReference type="NCBI Taxonomy" id="118154"/>
    <lineage>
        <taxon>Eukaryota</taxon>
        <taxon>Metazoa</taxon>
        <taxon>Chordata</taxon>
        <taxon>Craniata</taxon>
        <taxon>Vertebrata</taxon>
        <taxon>Euteleostomi</taxon>
        <taxon>Actinopterygii</taxon>
        <taxon>Neopterygii</taxon>
        <taxon>Teleostei</taxon>
        <taxon>Anguilliformes</taxon>
        <taxon>Synaphobranchidae</taxon>
        <taxon>Synaphobranchus</taxon>
    </lineage>
</organism>
<evidence type="ECO:0000256" key="1">
    <source>
        <dbReference type="SAM" id="MobiDB-lite"/>
    </source>
</evidence>
<keyword evidence="3" id="KW-1185">Reference proteome</keyword>
<name>A0A9Q1F9T5_SYNKA</name>
<dbReference type="AlphaFoldDB" id="A0A9Q1F9T5"/>
<proteinExistence type="predicted"/>
<comment type="caution">
    <text evidence="2">The sequence shown here is derived from an EMBL/GenBank/DDBJ whole genome shotgun (WGS) entry which is preliminary data.</text>
</comment>
<dbReference type="Proteomes" id="UP001152622">
    <property type="component" value="Chromosome 7"/>
</dbReference>
<reference evidence="2" key="1">
    <citation type="journal article" date="2023" name="Science">
        <title>Genome structures resolve the early diversification of teleost fishes.</title>
        <authorList>
            <person name="Parey E."/>
            <person name="Louis A."/>
            <person name="Montfort J."/>
            <person name="Bouchez O."/>
            <person name="Roques C."/>
            <person name="Iampietro C."/>
            <person name="Lluch J."/>
            <person name="Castinel A."/>
            <person name="Donnadieu C."/>
            <person name="Desvignes T."/>
            <person name="Floi Bucao C."/>
            <person name="Jouanno E."/>
            <person name="Wen M."/>
            <person name="Mejri S."/>
            <person name="Dirks R."/>
            <person name="Jansen H."/>
            <person name="Henkel C."/>
            <person name="Chen W.J."/>
            <person name="Zahm M."/>
            <person name="Cabau C."/>
            <person name="Klopp C."/>
            <person name="Thompson A.W."/>
            <person name="Robinson-Rechavi M."/>
            <person name="Braasch I."/>
            <person name="Lecointre G."/>
            <person name="Bobe J."/>
            <person name="Postlethwait J.H."/>
            <person name="Berthelot C."/>
            <person name="Roest Crollius H."/>
            <person name="Guiguen Y."/>
        </authorList>
    </citation>
    <scope>NUCLEOTIDE SEQUENCE</scope>
    <source>
        <strain evidence="2">WJC10195</strain>
    </source>
</reference>
<feature type="region of interest" description="Disordered" evidence="1">
    <location>
        <begin position="1"/>
        <end position="33"/>
    </location>
</feature>
<sequence>MSRRPPASLSAVSNGRSGLLMAAKAPESQTPDQRAMRSHRYSSHQQAHFITIAAEKPSGADEKQKAKCQCTKAAFQCDTERQAKRRVARCALYVPAASYTDARTWEQVTARGESAPDARFQIARGPPSFVTDTERMGKQLSRPQVLACICVLGISPLLKQLSLLLPEGN</sequence>
<dbReference type="EMBL" id="JAINUF010000007">
    <property type="protein sequence ID" value="KAJ8353922.1"/>
    <property type="molecule type" value="Genomic_DNA"/>
</dbReference>